<comment type="caution">
    <text evidence="1">The sequence shown here is derived from an EMBL/GenBank/DDBJ whole genome shotgun (WGS) entry which is preliminary data.</text>
</comment>
<dbReference type="EMBL" id="JACHXO010000009">
    <property type="protein sequence ID" value="MBB3196863.1"/>
    <property type="molecule type" value="Genomic_DNA"/>
</dbReference>
<organism evidence="1 2">
    <name type="scientific">Roseateles terrae</name>
    <dbReference type="NCBI Taxonomy" id="431060"/>
    <lineage>
        <taxon>Bacteria</taxon>
        <taxon>Pseudomonadati</taxon>
        <taxon>Pseudomonadota</taxon>
        <taxon>Betaproteobacteria</taxon>
        <taxon>Burkholderiales</taxon>
        <taxon>Sphaerotilaceae</taxon>
        <taxon>Roseateles</taxon>
    </lineage>
</organism>
<gene>
    <name evidence="1" type="ORF">FHS28_004288</name>
</gene>
<dbReference type="RefSeq" id="WP_184295356.1">
    <property type="nucleotide sequence ID" value="NZ_JACHXO010000009.1"/>
</dbReference>
<evidence type="ECO:0000313" key="1">
    <source>
        <dbReference type="EMBL" id="MBB3196863.1"/>
    </source>
</evidence>
<dbReference type="Proteomes" id="UP000574369">
    <property type="component" value="Unassembled WGS sequence"/>
</dbReference>
<accession>A0ABR6GXN2</accession>
<protein>
    <submittedName>
        <fullName evidence="1">Uncharacterized protein</fullName>
    </submittedName>
</protein>
<sequence length="261" mass="29728">MNENNKVDASLQSAVADAYRVFKRYRAPKHPLNACLACCLSEQTEKEMRTLPLAKLTARHFYEYNTAAKGPEQPADEVKYLLPRMLELLADGQDIHHSLEISLRRVESCEAGSFSDTETAVLNRFALAYFRQMLTGAGPHGDQRLLDDTISVLLMFHIAGLNIEPLLALWLQLDEPASTVQFVQDTYWEFWKDHDISNAFATDYPAFKALLKRWLLDPAVRHRFVGKLMAPDFLRRAATEQGYPSVSFNVMVDAVFDELTR</sequence>
<proteinExistence type="predicted"/>
<keyword evidence="2" id="KW-1185">Reference proteome</keyword>
<name>A0ABR6GXN2_9BURK</name>
<reference evidence="1 2" key="1">
    <citation type="submission" date="2020-08" db="EMBL/GenBank/DDBJ databases">
        <title>Genomic Encyclopedia of Type Strains, Phase III (KMG-III): the genomes of soil and plant-associated and newly described type strains.</title>
        <authorList>
            <person name="Whitman W."/>
        </authorList>
    </citation>
    <scope>NUCLEOTIDE SEQUENCE [LARGE SCALE GENOMIC DNA]</scope>
    <source>
        <strain evidence="1 2">CECT 7247</strain>
    </source>
</reference>
<evidence type="ECO:0000313" key="2">
    <source>
        <dbReference type="Proteomes" id="UP000574369"/>
    </source>
</evidence>